<comment type="similarity">
    <text evidence="1">Belongs to the phD/YefM antitoxin family.</text>
</comment>
<dbReference type="EMBL" id="CAADFY010000066">
    <property type="protein sequence ID" value="VFK55272.1"/>
    <property type="molecule type" value="Genomic_DNA"/>
</dbReference>
<organism evidence="4">
    <name type="scientific">Candidatus Kentrum sp. TUN</name>
    <dbReference type="NCBI Taxonomy" id="2126343"/>
    <lineage>
        <taxon>Bacteria</taxon>
        <taxon>Pseudomonadati</taxon>
        <taxon>Pseudomonadota</taxon>
        <taxon>Gammaproteobacteria</taxon>
        <taxon>Candidatus Kentrum</taxon>
    </lineage>
</organism>
<protein>
    <submittedName>
        <fullName evidence="4">Antitoxin Phd_YefM, type II toxin-antitoxin system</fullName>
    </submittedName>
</protein>
<reference evidence="4" key="1">
    <citation type="submission" date="2019-02" db="EMBL/GenBank/DDBJ databases">
        <authorList>
            <person name="Gruber-Vodicka R. H."/>
            <person name="Seah K. B. B."/>
        </authorList>
    </citation>
    <scope>NUCLEOTIDE SEQUENCE</scope>
    <source>
        <strain evidence="2">BECK_BY1</strain>
        <strain evidence="4">BECK_BY2</strain>
        <strain evidence="3">BECK_BY3</strain>
    </source>
</reference>
<dbReference type="SUPFAM" id="SSF143120">
    <property type="entry name" value="YefM-like"/>
    <property type="match status" value="1"/>
</dbReference>
<sequence length="97" mass="11050">MNTVSIQNAIEILPDLVRKTIEDCEETVIVSNAGAVVLINQREWESMLETVRFFQDKTSLRALLDGHKSRKTGDPIKANTIEEVFHDLQNTHPEKCE</sequence>
<evidence type="ECO:0000256" key="1">
    <source>
        <dbReference type="ARBA" id="ARBA00009981"/>
    </source>
</evidence>
<dbReference type="AlphaFoldDB" id="A0A450ZNX5"/>
<name>A0A450ZNX5_9GAMM</name>
<evidence type="ECO:0000313" key="2">
    <source>
        <dbReference type="EMBL" id="VFK53000.1"/>
    </source>
</evidence>
<proteinExistence type="inferred from homology"/>
<gene>
    <name evidence="2" type="ORF">BECKTUN1418D_GA0071000_101710</name>
    <name evidence="4" type="ORF">BECKTUN1418E_GA0071001_102923</name>
    <name evidence="3" type="ORF">BECKTUN1418F_GA0071002_106618</name>
</gene>
<dbReference type="EMBL" id="CAADFV010000029">
    <property type="protein sequence ID" value="VFK55440.1"/>
    <property type="molecule type" value="Genomic_DNA"/>
</dbReference>
<dbReference type="Gene3D" id="3.40.1620.10">
    <property type="entry name" value="YefM-like domain"/>
    <property type="match status" value="1"/>
</dbReference>
<dbReference type="EMBL" id="CAADFX010000017">
    <property type="protein sequence ID" value="VFK53000.1"/>
    <property type="molecule type" value="Genomic_DNA"/>
</dbReference>
<evidence type="ECO:0000313" key="4">
    <source>
        <dbReference type="EMBL" id="VFK55440.1"/>
    </source>
</evidence>
<evidence type="ECO:0000313" key="3">
    <source>
        <dbReference type="EMBL" id="VFK55272.1"/>
    </source>
</evidence>
<dbReference type="InterPro" id="IPR036165">
    <property type="entry name" value="YefM-like_sf"/>
</dbReference>
<accession>A0A450ZNX5</accession>